<dbReference type="PANTHER" id="PTHR11465:SF9">
    <property type="entry name" value="CATALASE"/>
    <property type="match status" value="1"/>
</dbReference>
<dbReference type="PROSITE" id="PS51402">
    <property type="entry name" value="CATALASE_3"/>
    <property type="match status" value="1"/>
</dbReference>
<dbReference type="Pfam" id="PF00199">
    <property type="entry name" value="Catalase"/>
    <property type="match status" value="1"/>
</dbReference>
<dbReference type="GO" id="GO:0046872">
    <property type="term" value="F:metal ion binding"/>
    <property type="evidence" value="ECO:0007669"/>
    <property type="project" value="UniProtKB-KW"/>
</dbReference>
<evidence type="ECO:0000256" key="1">
    <source>
        <dbReference type="ARBA" id="ARBA00005329"/>
    </source>
</evidence>
<evidence type="ECO:0000256" key="6">
    <source>
        <dbReference type="ARBA" id="ARBA00023004"/>
    </source>
</evidence>
<dbReference type="GO" id="GO:0005737">
    <property type="term" value="C:cytoplasm"/>
    <property type="evidence" value="ECO:0007669"/>
    <property type="project" value="TreeGrafter"/>
</dbReference>
<dbReference type="InterPro" id="IPR020835">
    <property type="entry name" value="Catalase_sf"/>
</dbReference>
<dbReference type="Gene3D" id="2.40.180.10">
    <property type="entry name" value="Catalase core domain"/>
    <property type="match status" value="1"/>
</dbReference>
<keyword evidence="5 8" id="KW-0560">Oxidoreductase</keyword>
<protein>
    <submittedName>
        <fullName evidence="8">Catalase related subgroup domain protein</fullName>
        <ecNumber evidence="8">1.11.1.6</ecNumber>
    </submittedName>
</protein>
<dbReference type="GO" id="GO:0042542">
    <property type="term" value="P:response to hydrogen peroxide"/>
    <property type="evidence" value="ECO:0007669"/>
    <property type="project" value="TreeGrafter"/>
</dbReference>
<keyword evidence="3" id="KW-0349">Heme</keyword>
<dbReference type="SMART" id="SM01060">
    <property type="entry name" value="Catalase"/>
    <property type="match status" value="1"/>
</dbReference>
<gene>
    <name evidence="8" type="ORF">B1A_02075</name>
</gene>
<feature type="domain" description="Catalase core" evidence="7">
    <location>
        <begin position="1"/>
        <end position="130"/>
    </location>
</feature>
<sequence length="169" mass="19494">MPYEDAKKYRFNPFDITKVWPHKDYPLIELGKLVLNRNPKNFFAEVEQSAFSPGNTVPGIEFSPDKMLQDRIFAYADADRYKLGVNYTDIPVNKPLTSGSNNYYQDCLMKTTVNSNSDVNYEPNSLEGPVESIFTKRTQYSVSGEVDNNEYENHSVMIMITFKLENFTE</sequence>
<dbReference type="GO" id="GO:0004096">
    <property type="term" value="F:catalase activity"/>
    <property type="evidence" value="ECO:0007669"/>
    <property type="project" value="UniProtKB-EC"/>
</dbReference>
<organism evidence="8">
    <name type="scientific">mine drainage metagenome</name>
    <dbReference type="NCBI Taxonomy" id="410659"/>
    <lineage>
        <taxon>unclassified sequences</taxon>
        <taxon>metagenomes</taxon>
        <taxon>ecological metagenomes</taxon>
    </lineage>
</organism>
<dbReference type="GO" id="GO:0020037">
    <property type="term" value="F:heme binding"/>
    <property type="evidence" value="ECO:0007669"/>
    <property type="project" value="InterPro"/>
</dbReference>
<evidence type="ECO:0000256" key="3">
    <source>
        <dbReference type="ARBA" id="ARBA00022617"/>
    </source>
</evidence>
<reference evidence="8" key="1">
    <citation type="submission" date="2013-08" db="EMBL/GenBank/DDBJ databases">
        <authorList>
            <person name="Mendez C."/>
            <person name="Richter M."/>
            <person name="Ferrer M."/>
            <person name="Sanchez J."/>
        </authorList>
    </citation>
    <scope>NUCLEOTIDE SEQUENCE</scope>
</reference>
<dbReference type="EMBL" id="AUZX01001552">
    <property type="protein sequence ID" value="EQD78796.1"/>
    <property type="molecule type" value="Genomic_DNA"/>
</dbReference>
<dbReference type="InterPro" id="IPR018028">
    <property type="entry name" value="Catalase"/>
</dbReference>
<evidence type="ECO:0000259" key="7">
    <source>
        <dbReference type="SMART" id="SM01060"/>
    </source>
</evidence>
<evidence type="ECO:0000313" key="8">
    <source>
        <dbReference type="EMBL" id="EQD78796.1"/>
    </source>
</evidence>
<dbReference type="SUPFAM" id="SSF56634">
    <property type="entry name" value="Heme-dependent catalase-like"/>
    <property type="match status" value="1"/>
</dbReference>
<evidence type="ECO:0000256" key="4">
    <source>
        <dbReference type="ARBA" id="ARBA00022723"/>
    </source>
</evidence>
<dbReference type="EC" id="1.11.1.6" evidence="8"/>
<evidence type="ECO:0000256" key="2">
    <source>
        <dbReference type="ARBA" id="ARBA00022559"/>
    </source>
</evidence>
<proteinExistence type="inferred from homology"/>
<accession>T1BZY0</accession>
<keyword evidence="4" id="KW-0479">Metal-binding</keyword>
<keyword evidence="6" id="KW-0408">Iron</keyword>
<dbReference type="InterPro" id="IPR011614">
    <property type="entry name" value="Catalase_core"/>
</dbReference>
<reference evidence="8" key="2">
    <citation type="journal article" date="2014" name="ISME J.">
        <title>Microbial stratification in low pH oxic and suboxic macroscopic growths along an acid mine drainage.</title>
        <authorList>
            <person name="Mendez-Garcia C."/>
            <person name="Mesa V."/>
            <person name="Sprenger R.R."/>
            <person name="Richter M."/>
            <person name="Diez M.S."/>
            <person name="Solano J."/>
            <person name="Bargiela R."/>
            <person name="Golyshina O.V."/>
            <person name="Manteca A."/>
            <person name="Ramos J.L."/>
            <person name="Gallego J.R."/>
            <person name="Llorente I."/>
            <person name="Martins Dos Santos V.A."/>
            <person name="Jensen O.N."/>
            <person name="Pelaez A.I."/>
            <person name="Sanchez J."/>
            <person name="Ferrer M."/>
        </authorList>
    </citation>
    <scope>NUCLEOTIDE SEQUENCE</scope>
</reference>
<dbReference type="PRINTS" id="PR00067">
    <property type="entry name" value="CATALASE"/>
</dbReference>
<keyword evidence="2 8" id="KW-0575">Peroxidase</keyword>
<dbReference type="GO" id="GO:0042744">
    <property type="term" value="P:hydrogen peroxide catabolic process"/>
    <property type="evidence" value="ECO:0007669"/>
    <property type="project" value="TreeGrafter"/>
</dbReference>
<comment type="similarity">
    <text evidence="1">Belongs to the catalase family.</text>
</comment>
<comment type="caution">
    <text evidence="8">The sequence shown here is derived from an EMBL/GenBank/DDBJ whole genome shotgun (WGS) entry which is preliminary data.</text>
</comment>
<name>T1BZY0_9ZZZZ</name>
<evidence type="ECO:0000256" key="5">
    <source>
        <dbReference type="ARBA" id="ARBA00023002"/>
    </source>
</evidence>
<dbReference type="AlphaFoldDB" id="T1BZY0"/>
<dbReference type="PANTHER" id="PTHR11465">
    <property type="entry name" value="CATALASE"/>
    <property type="match status" value="1"/>
</dbReference>